<gene>
    <name evidence="1" type="ORF">ACFFX0_30855</name>
</gene>
<dbReference type="PANTHER" id="PTHR43176">
    <property type="entry name" value="3-HYDROXYISOBUTYRYL-COA HYDROLASE-RELATED"/>
    <property type="match status" value="1"/>
</dbReference>
<sequence>MSIDASSPTSSAQPTEPEVIVRRAGHLGHIVLNRPKALNAITPGMVDTVRAALDEWRQDDGVRTVLVSGAGERGLCAGGDIVNLHRTVTEGHPQDADHFFDIEYTMNGEIADYPKPFVAFMDGIVLGGGVGISAHGSHRIVTERTRLGMPETGIGFFPDVGGSWLLARAPAGFGTHMALTSQHVTGADALALSFADHFVPSESLGDLARALETQEAHEAITAVAVQAPAAPLFEHRRWIESAYAAATAEEIVAALEADGDPAAVEAATQIQAKSPTSVKVTLELVRRAAQMSSVHEVLDQNRRVAYHLIRSDDMSEGIRAQLVDKDRNPRWNPATLEDVRDEDVARVFAGADTDHSSSTPAVTALKETLS</sequence>
<proteinExistence type="predicted"/>
<organism evidence="1 2">
    <name type="scientific">Citricoccus parietis</name>
    <dbReference type="NCBI Taxonomy" id="592307"/>
    <lineage>
        <taxon>Bacteria</taxon>
        <taxon>Bacillati</taxon>
        <taxon>Actinomycetota</taxon>
        <taxon>Actinomycetes</taxon>
        <taxon>Micrococcales</taxon>
        <taxon>Micrococcaceae</taxon>
        <taxon>Citricoccus</taxon>
    </lineage>
</organism>
<accession>A0ABV5G9M8</accession>
<comment type="caution">
    <text evidence="1">The sequence shown here is derived from an EMBL/GenBank/DDBJ whole genome shotgun (WGS) entry which is preliminary data.</text>
</comment>
<dbReference type="Gene3D" id="3.90.226.10">
    <property type="entry name" value="2-enoyl-CoA Hydratase, Chain A, domain 1"/>
    <property type="match status" value="1"/>
</dbReference>
<dbReference type="Proteomes" id="UP001589575">
    <property type="component" value="Unassembled WGS sequence"/>
</dbReference>
<dbReference type="Pfam" id="PF16113">
    <property type="entry name" value="ECH_2"/>
    <property type="match status" value="1"/>
</dbReference>
<dbReference type="InterPro" id="IPR029045">
    <property type="entry name" value="ClpP/crotonase-like_dom_sf"/>
</dbReference>
<dbReference type="NCBIfam" id="NF004127">
    <property type="entry name" value="PRK05617.1"/>
    <property type="match status" value="1"/>
</dbReference>
<evidence type="ECO:0000313" key="1">
    <source>
        <dbReference type="EMBL" id="MFB9075334.1"/>
    </source>
</evidence>
<dbReference type="InterPro" id="IPR045004">
    <property type="entry name" value="ECH_dom"/>
</dbReference>
<dbReference type="PANTHER" id="PTHR43176:SF3">
    <property type="entry name" value="3-HYDROXYISOBUTYRYL-COA HYDROLASE, MITOCHONDRIAL"/>
    <property type="match status" value="1"/>
</dbReference>
<dbReference type="SUPFAM" id="SSF52096">
    <property type="entry name" value="ClpP/crotonase"/>
    <property type="match status" value="1"/>
</dbReference>
<reference evidence="1 2" key="1">
    <citation type="submission" date="2024-09" db="EMBL/GenBank/DDBJ databases">
        <authorList>
            <person name="Sun Q."/>
            <person name="Mori K."/>
        </authorList>
    </citation>
    <scope>NUCLEOTIDE SEQUENCE [LARGE SCALE GENOMIC DNA]</scope>
    <source>
        <strain evidence="1 2">CCM 7609</strain>
    </source>
</reference>
<dbReference type="InterPro" id="IPR032259">
    <property type="entry name" value="HIBYL-CoA-H"/>
</dbReference>
<name>A0ABV5G9M8_9MICC</name>
<evidence type="ECO:0000313" key="2">
    <source>
        <dbReference type="Proteomes" id="UP001589575"/>
    </source>
</evidence>
<dbReference type="CDD" id="cd06558">
    <property type="entry name" value="crotonase-like"/>
    <property type="match status" value="1"/>
</dbReference>
<dbReference type="EMBL" id="JBHMFI010000023">
    <property type="protein sequence ID" value="MFB9075334.1"/>
    <property type="molecule type" value="Genomic_DNA"/>
</dbReference>
<protein>
    <submittedName>
        <fullName evidence="1">Enoyl-CoA hydratase/isomerase family protein</fullName>
    </submittedName>
</protein>
<keyword evidence="2" id="KW-1185">Reference proteome</keyword>